<dbReference type="AlphaFoldDB" id="A0A2R8AB65"/>
<proteinExistence type="predicted"/>
<evidence type="ECO:0000313" key="2">
    <source>
        <dbReference type="Proteomes" id="UP000244932"/>
    </source>
</evidence>
<gene>
    <name evidence="1" type="ORF">POI8812_01790</name>
</gene>
<name>A0A2R8AB65_9RHOB</name>
<keyword evidence="2" id="KW-1185">Reference proteome</keyword>
<dbReference type="EMBL" id="OMKW01000002">
    <property type="protein sequence ID" value="SPF29479.1"/>
    <property type="molecule type" value="Genomic_DNA"/>
</dbReference>
<dbReference type="Proteomes" id="UP000244932">
    <property type="component" value="Unassembled WGS sequence"/>
</dbReference>
<evidence type="ECO:0000313" key="1">
    <source>
        <dbReference type="EMBL" id="SPF29479.1"/>
    </source>
</evidence>
<accession>A0A2R8AB65</accession>
<reference evidence="1 2" key="1">
    <citation type="submission" date="2018-03" db="EMBL/GenBank/DDBJ databases">
        <authorList>
            <person name="Keele B.F."/>
        </authorList>
    </citation>
    <scope>NUCLEOTIDE SEQUENCE [LARGE SCALE GENOMIC DNA]</scope>
    <source>
        <strain evidence="1 2">CeCT 8812</strain>
    </source>
</reference>
<organism evidence="1 2">
    <name type="scientific">Pontivivens insulae</name>
    <dbReference type="NCBI Taxonomy" id="1639689"/>
    <lineage>
        <taxon>Bacteria</taxon>
        <taxon>Pseudomonadati</taxon>
        <taxon>Pseudomonadota</taxon>
        <taxon>Alphaproteobacteria</taxon>
        <taxon>Rhodobacterales</taxon>
        <taxon>Paracoccaceae</taxon>
        <taxon>Pontivivens</taxon>
    </lineage>
</organism>
<protein>
    <submittedName>
        <fullName evidence="1">Uncharacterized protein</fullName>
    </submittedName>
</protein>
<dbReference type="RefSeq" id="WP_108782172.1">
    <property type="nucleotide sequence ID" value="NZ_OMKW01000002.1"/>
</dbReference>
<sequence>MKAQGLEEALDPAIYSPSRRKLHAELRLLRARASRLNCPATARSLDLALEMFIVDCEEAGDASSVHRLDFPPER</sequence>